<dbReference type="EMBL" id="VRLW01000003">
    <property type="protein sequence ID" value="KAA1257343.1"/>
    <property type="molecule type" value="Genomic_DNA"/>
</dbReference>
<keyword evidence="2" id="KW-1185">Reference proteome</keyword>
<dbReference type="AlphaFoldDB" id="A0A5B1CD62"/>
<organism evidence="1 2">
    <name type="scientific">Rubripirellula obstinata</name>
    <dbReference type="NCBI Taxonomy" id="406547"/>
    <lineage>
        <taxon>Bacteria</taxon>
        <taxon>Pseudomonadati</taxon>
        <taxon>Planctomycetota</taxon>
        <taxon>Planctomycetia</taxon>
        <taxon>Pirellulales</taxon>
        <taxon>Pirellulaceae</taxon>
        <taxon>Rubripirellula</taxon>
    </lineage>
</organism>
<protein>
    <submittedName>
        <fullName evidence="1">Uncharacterized protein</fullName>
    </submittedName>
</protein>
<evidence type="ECO:0000313" key="2">
    <source>
        <dbReference type="Proteomes" id="UP000322699"/>
    </source>
</evidence>
<accession>A0A5B1CD62</accession>
<dbReference type="Proteomes" id="UP000322699">
    <property type="component" value="Unassembled WGS sequence"/>
</dbReference>
<name>A0A5B1CD62_9BACT</name>
<gene>
    <name evidence="1" type="ORF">LF1_54920</name>
</gene>
<evidence type="ECO:0000313" key="1">
    <source>
        <dbReference type="EMBL" id="KAA1257343.1"/>
    </source>
</evidence>
<proteinExistence type="predicted"/>
<comment type="caution">
    <text evidence="1">The sequence shown here is derived from an EMBL/GenBank/DDBJ whole genome shotgun (WGS) entry which is preliminary data.</text>
</comment>
<sequence length="39" mass="4667">MQIREDCCYERRFTVLLIGLDVEVCPRIVSRNGSVQRRR</sequence>
<reference evidence="1 2" key="1">
    <citation type="submission" date="2019-08" db="EMBL/GenBank/DDBJ databases">
        <title>Deep-cultivation of Planctomycetes and their phenomic and genomic characterization uncovers novel biology.</title>
        <authorList>
            <person name="Wiegand S."/>
            <person name="Jogler M."/>
            <person name="Boedeker C."/>
            <person name="Pinto D."/>
            <person name="Vollmers J."/>
            <person name="Rivas-Marin E."/>
            <person name="Kohn T."/>
            <person name="Peeters S.H."/>
            <person name="Heuer A."/>
            <person name="Rast P."/>
            <person name="Oberbeckmann S."/>
            <person name="Bunk B."/>
            <person name="Jeske O."/>
            <person name="Meyerdierks A."/>
            <person name="Storesund J.E."/>
            <person name="Kallscheuer N."/>
            <person name="Luecker S."/>
            <person name="Lage O.M."/>
            <person name="Pohl T."/>
            <person name="Merkel B.J."/>
            <person name="Hornburger P."/>
            <person name="Mueller R.-W."/>
            <person name="Bruemmer F."/>
            <person name="Labrenz M."/>
            <person name="Spormann A.M."/>
            <person name="Op Den Camp H."/>
            <person name="Overmann J."/>
            <person name="Amann R."/>
            <person name="Jetten M.S.M."/>
            <person name="Mascher T."/>
            <person name="Medema M.H."/>
            <person name="Devos D.P."/>
            <person name="Kaster A.-K."/>
            <person name="Ovreas L."/>
            <person name="Rohde M."/>
            <person name="Galperin M.Y."/>
            <person name="Jogler C."/>
        </authorList>
    </citation>
    <scope>NUCLEOTIDE SEQUENCE [LARGE SCALE GENOMIC DNA]</scope>
    <source>
        <strain evidence="1 2">LF1</strain>
    </source>
</reference>